<organism evidence="1 2">
    <name type="scientific">Colletotrichum truncatum</name>
    <name type="common">Anthracnose fungus</name>
    <name type="synonym">Colletotrichum capsici</name>
    <dbReference type="NCBI Taxonomy" id="5467"/>
    <lineage>
        <taxon>Eukaryota</taxon>
        <taxon>Fungi</taxon>
        <taxon>Dikarya</taxon>
        <taxon>Ascomycota</taxon>
        <taxon>Pezizomycotina</taxon>
        <taxon>Sordariomycetes</taxon>
        <taxon>Hypocreomycetidae</taxon>
        <taxon>Glomerellales</taxon>
        <taxon>Glomerellaceae</taxon>
        <taxon>Colletotrichum</taxon>
        <taxon>Colletotrichum truncatum species complex</taxon>
    </lineage>
</organism>
<reference evidence="1 2" key="1">
    <citation type="journal article" date="2020" name="Phytopathology">
        <title>Genome Sequence Resources of Colletotrichum truncatum, C. plurivorum, C. musicola, and C. sojae: Four Species Pathogenic to Soybean (Glycine max).</title>
        <authorList>
            <person name="Rogerio F."/>
            <person name="Boufleur T.R."/>
            <person name="Ciampi-Guillardi M."/>
            <person name="Sukno S.A."/>
            <person name="Thon M.R."/>
            <person name="Massola Junior N.S."/>
            <person name="Baroncelli R."/>
        </authorList>
    </citation>
    <scope>NUCLEOTIDE SEQUENCE [LARGE SCALE GENOMIC DNA]</scope>
    <source>
        <strain evidence="1 2">CMES1059</strain>
    </source>
</reference>
<proteinExistence type="predicted"/>
<name>A0ACC3YYC0_COLTU</name>
<evidence type="ECO:0000313" key="1">
    <source>
        <dbReference type="EMBL" id="KAL0936911.1"/>
    </source>
</evidence>
<dbReference type="Proteomes" id="UP000805649">
    <property type="component" value="Unassembled WGS sequence"/>
</dbReference>
<protein>
    <submittedName>
        <fullName evidence="1">Uncharacterized protein</fullName>
    </submittedName>
</protein>
<accession>A0ACC3YYC0</accession>
<keyword evidence="2" id="KW-1185">Reference proteome</keyword>
<dbReference type="EMBL" id="VUJX02000005">
    <property type="protein sequence ID" value="KAL0936911.1"/>
    <property type="molecule type" value="Genomic_DNA"/>
</dbReference>
<gene>
    <name evidence="1" type="ORF">CTRU02_209127</name>
</gene>
<sequence>MTAIATDDHSRALGSNQQKIPPSQKQKHANLSDEQRADSLRKKVETVMAGWGAPPRTGSTRGVLLPMVRVSIHQFTATRQTVRHRPS</sequence>
<evidence type="ECO:0000313" key="2">
    <source>
        <dbReference type="Proteomes" id="UP000805649"/>
    </source>
</evidence>
<comment type="caution">
    <text evidence="1">The sequence shown here is derived from an EMBL/GenBank/DDBJ whole genome shotgun (WGS) entry which is preliminary data.</text>
</comment>